<proteinExistence type="predicted"/>
<protein>
    <submittedName>
        <fullName evidence="2">Uncharacterized protein</fullName>
    </submittedName>
</protein>
<organism evidence="2 3">
    <name type="scientific">Linum tenue</name>
    <dbReference type="NCBI Taxonomy" id="586396"/>
    <lineage>
        <taxon>Eukaryota</taxon>
        <taxon>Viridiplantae</taxon>
        <taxon>Streptophyta</taxon>
        <taxon>Embryophyta</taxon>
        <taxon>Tracheophyta</taxon>
        <taxon>Spermatophyta</taxon>
        <taxon>Magnoliopsida</taxon>
        <taxon>eudicotyledons</taxon>
        <taxon>Gunneridae</taxon>
        <taxon>Pentapetalae</taxon>
        <taxon>rosids</taxon>
        <taxon>fabids</taxon>
        <taxon>Malpighiales</taxon>
        <taxon>Linaceae</taxon>
        <taxon>Linum</taxon>
    </lineage>
</organism>
<evidence type="ECO:0000313" key="2">
    <source>
        <dbReference type="EMBL" id="CAI0457007.1"/>
    </source>
</evidence>
<name>A0AAV0NF34_9ROSI</name>
<sequence length="136" mass="15670">MNFSSYPRNVAFPAPRKRKGPRALSKLSDPGAWEKRKTKGKVAIQRMVVDLMELYLHRLKQRRPPYPKNAAVAEFEAHFPYEPTPDQKLTRAEKETYLEMIKHGDLDIIVGTHSLLGSRVVYNKLGLLVVDEEQVR</sequence>
<evidence type="ECO:0000256" key="1">
    <source>
        <dbReference type="SAM" id="MobiDB-lite"/>
    </source>
</evidence>
<dbReference type="AlphaFoldDB" id="A0AAV0NF34"/>
<feature type="region of interest" description="Disordered" evidence="1">
    <location>
        <begin position="1"/>
        <end position="32"/>
    </location>
</feature>
<reference evidence="2" key="1">
    <citation type="submission" date="2022-08" db="EMBL/GenBank/DDBJ databases">
        <authorList>
            <person name="Gutierrez-Valencia J."/>
        </authorList>
    </citation>
    <scope>NUCLEOTIDE SEQUENCE</scope>
</reference>
<dbReference type="SUPFAM" id="SSF52540">
    <property type="entry name" value="P-loop containing nucleoside triphosphate hydrolases"/>
    <property type="match status" value="1"/>
</dbReference>
<evidence type="ECO:0000313" key="3">
    <source>
        <dbReference type="Proteomes" id="UP001154282"/>
    </source>
</evidence>
<gene>
    <name evidence="2" type="ORF">LITE_LOCUS32973</name>
</gene>
<comment type="caution">
    <text evidence="2">The sequence shown here is derived from an EMBL/GenBank/DDBJ whole genome shotgun (WGS) entry which is preliminary data.</text>
</comment>
<accession>A0AAV0NF34</accession>
<dbReference type="Proteomes" id="UP001154282">
    <property type="component" value="Unassembled WGS sequence"/>
</dbReference>
<dbReference type="EMBL" id="CAMGYJ010000008">
    <property type="protein sequence ID" value="CAI0457007.1"/>
    <property type="molecule type" value="Genomic_DNA"/>
</dbReference>
<dbReference type="Gene3D" id="3.40.50.300">
    <property type="entry name" value="P-loop containing nucleotide triphosphate hydrolases"/>
    <property type="match status" value="2"/>
</dbReference>
<keyword evidence="3" id="KW-1185">Reference proteome</keyword>
<dbReference type="InterPro" id="IPR027417">
    <property type="entry name" value="P-loop_NTPase"/>
</dbReference>